<evidence type="ECO:0000259" key="1">
    <source>
        <dbReference type="Pfam" id="PF12697"/>
    </source>
</evidence>
<dbReference type="SUPFAM" id="SSF53474">
    <property type="entry name" value="alpha/beta-Hydrolases"/>
    <property type="match status" value="1"/>
</dbReference>
<comment type="caution">
    <text evidence="2">The sequence shown here is derived from an EMBL/GenBank/DDBJ whole genome shotgun (WGS) entry which is preliminary data.</text>
</comment>
<dbReference type="GO" id="GO:0016787">
    <property type="term" value="F:hydrolase activity"/>
    <property type="evidence" value="ECO:0007669"/>
    <property type="project" value="UniProtKB-KW"/>
</dbReference>
<gene>
    <name evidence="2" type="ORF">ACFPOE_10195</name>
</gene>
<keyword evidence="2" id="KW-0378">Hydrolase</keyword>
<name>A0ABW0NF48_9BURK</name>
<evidence type="ECO:0000313" key="3">
    <source>
        <dbReference type="Proteomes" id="UP001596037"/>
    </source>
</evidence>
<dbReference type="Proteomes" id="UP001596037">
    <property type="component" value="Unassembled WGS sequence"/>
</dbReference>
<sequence>MPLAQLPEVQRLEGLAMRLQTPCGPDGTMAWRRWGEGPPLVLLHGGSGSWTHWLRNIDTLAQRYTVFAADLPGCGDSALPPGARDADTIHQQVANGIAQLAGGVPVQLVAFSFGTVVAGFIAATRPELVKHLHLAGCAGLGLARPRLELRSLAGVPAQEQEAVVRANMEALMVLHPQTLDDTALSLHYANLQRDRLRRRRISRTPVMIELQARWQCPVHAVWGSGDVLIRDDRARLPAVFSGCELRGLALVEDAGHWLQYERPQAFDAVLLQGLAAAD</sequence>
<dbReference type="Gene3D" id="3.40.50.1820">
    <property type="entry name" value="alpha/beta hydrolase"/>
    <property type="match status" value="1"/>
</dbReference>
<keyword evidence="3" id="KW-1185">Reference proteome</keyword>
<feature type="domain" description="AB hydrolase-1" evidence="1">
    <location>
        <begin position="40"/>
        <end position="267"/>
    </location>
</feature>
<proteinExistence type="predicted"/>
<protein>
    <submittedName>
        <fullName evidence="2">Alpha/beta fold hydrolase</fullName>
    </submittedName>
</protein>
<dbReference type="RefSeq" id="WP_376849974.1">
    <property type="nucleotide sequence ID" value="NZ_JBHSMF010000006.1"/>
</dbReference>
<dbReference type="PANTHER" id="PTHR46438">
    <property type="entry name" value="ALPHA/BETA-HYDROLASES SUPERFAMILY PROTEIN"/>
    <property type="match status" value="1"/>
</dbReference>
<organism evidence="2 3">
    <name type="scientific">Caenimonas terrae</name>
    <dbReference type="NCBI Taxonomy" id="696074"/>
    <lineage>
        <taxon>Bacteria</taxon>
        <taxon>Pseudomonadati</taxon>
        <taxon>Pseudomonadota</taxon>
        <taxon>Betaproteobacteria</taxon>
        <taxon>Burkholderiales</taxon>
        <taxon>Comamonadaceae</taxon>
        <taxon>Caenimonas</taxon>
    </lineage>
</organism>
<dbReference type="EMBL" id="JBHSMF010000006">
    <property type="protein sequence ID" value="MFC5497902.1"/>
    <property type="molecule type" value="Genomic_DNA"/>
</dbReference>
<dbReference type="InterPro" id="IPR000073">
    <property type="entry name" value="AB_hydrolase_1"/>
</dbReference>
<accession>A0ABW0NF48</accession>
<dbReference type="Pfam" id="PF12697">
    <property type="entry name" value="Abhydrolase_6"/>
    <property type="match status" value="1"/>
</dbReference>
<reference evidence="3" key="1">
    <citation type="journal article" date="2019" name="Int. J. Syst. Evol. Microbiol.">
        <title>The Global Catalogue of Microorganisms (GCM) 10K type strain sequencing project: providing services to taxonomists for standard genome sequencing and annotation.</title>
        <authorList>
            <consortium name="The Broad Institute Genomics Platform"/>
            <consortium name="The Broad Institute Genome Sequencing Center for Infectious Disease"/>
            <person name="Wu L."/>
            <person name="Ma J."/>
        </authorList>
    </citation>
    <scope>NUCLEOTIDE SEQUENCE [LARGE SCALE GENOMIC DNA]</scope>
    <source>
        <strain evidence="3">CCUG 57401</strain>
    </source>
</reference>
<dbReference type="InterPro" id="IPR029058">
    <property type="entry name" value="AB_hydrolase_fold"/>
</dbReference>
<evidence type="ECO:0000313" key="2">
    <source>
        <dbReference type="EMBL" id="MFC5497902.1"/>
    </source>
</evidence>
<dbReference type="PANTHER" id="PTHR46438:SF2">
    <property type="entry name" value="ALPHA_BETA-HYDROLASES SUPERFAMILY PROTEIN"/>
    <property type="match status" value="1"/>
</dbReference>